<evidence type="ECO:0000256" key="9">
    <source>
        <dbReference type="SAM" id="MobiDB-lite"/>
    </source>
</evidence>
<name>A0A5B8MYZ8_9CHLO</name>
<dbReference type="SMART" id="SM00054">
    <property type="entry name" value="EFh"/>
    <property type="match status" value="3"/>
</dbReference>
<dbReference type="CDD" id="cd05117">
    <property type="entry name" value="STKc_CAMK"/>
    <property type="match status" value="1"/>
</dbReference>
<feature type="domain" description="Protein kinase" evidence="10">
    <location>
        <begin position="191"/>
        <end position="452"/>
    </location>
</feature>
<evidence type="ECO:0000256" key="3">
    <source>
        <dbReference type="ARBA" id="ARBA00022737"/>
    </source>
</evidence>
<dbReference type="PANTHER" id="PTHR24349">
    <property type="entry name" value="SERINE/THREONINE-PROTEIN KINASE"/>
    <property type="match status" value="1"/>
</dbReference>
<dbReference type="EMBL" id="CP031047">
    <property type="protein sequence ID" value="QDZ24740.1"/>
    <property type="molecule type" value="Genomic_DNA"/>
</dbReference>
<dbReference type="CDD" id="cd00051">
    <property type="entry name" value="EFh"/>
    <property type="match status" value="1"/>
</dbReference>
<keyword evidence="3" id="KW-0677">Repeat</keyword>
<dbReference type="InterPro" id="IPR018247">
    <property type="entry name" value="EF_Hand_1_Ca_BS"/>
</dbReference>
<dbReference type="Pfam" id="PF13202">
    <property type="entry name" value="EF-hand_5"/>
    <property type="match status" value="1"/>
</dbReference>
<dbReference type="AlphaFoldDB" id="A0A5B8MYZ8"/>
<dbReference type="GO" id="GO:0005509">
    <property type="term" value="F:calcium ion binding"/>
    <property type="evidence" value="ECO:0007669"/>
    <property type="project" value="InterPro"/>
</dbReference>
<evidence type="ECO:0000256" key="2">
    <source>
        <dbReference type="ARBA" id="ARBA00022679"/>
    </source>
</evidence>
<dbReference type="GO" id="GO:0005524">
    <property type="term" value="F:ATP binding"/>
    <property type="evidence" value="ECO:0007669"/>
    <property type="project" value="UniProtKB-UniRule"/>
</dbReference>
<evidence type="ECO:0000256" key="7">
    <source>
        <dbReference type="ARBA" id="ARBA00022840"/>
    </source>
</evidence>
<accession>A0A5B8MYZ8</accession>
<evidence type="ECO:0000313" key="13">
    <source>
        <dbReference type="Proteomes" id="UP000316726"/>
    </source>
</evidence>
<dbReference type="FunFam" id="1.10.238.10:FF:000003">
    <property type="entry name" value="Calmodulin A"/>
    <property type="match status" value="1"/>
</dbReference>
<keyword evidence="13" id="KW-1185">Reference proteome</keyword>
<dbReference type="OrthoDB" id="40902at2759"/>
<dbReference type="InterPro" id="IPR008271">
    <property type="entry name" value="Ser/Thr_kinase_AS"/>
</dbReference>
<gene>
    <name evidence="12" type="ORF">A3770_14p72580</name>
</gene>
<dbReference type="SUPFAM" id="SSF47473">
    <property type="entry name" value="EF-hand"/>
    <property type="match status" value="1"/>
</dbReference>
<dbReference type="InterPro" id="IPR011992">
    <property type="entry name" value="EF-hand-dom_pair"/>
</dbReference>
<dbReference type="InterPro" id="IPR000719">
    <property type="entry name" value="Prot_kinase_dom"/>
</dbReference>
<evidence type="ECO:0000256" key="6">
    <source>
        <dbReference type="ARBA" id="ARBA00022837"/>
    </source>
</evidence>
<organism evidence="12 13">
    <name type="scientific">Chloropicon primus</name>
    <dbReference type="NCBI Taxonomy" id="1764295"/>
    <lineage>
        <taxon>Eukaryota</taxon>
        <taxon>Viridiplantae</taxon>
        <taxon>Chlorophyta</taxon>
        <taxon>Chloropicophyceae</taxon>
        <taxon>Chloropicales</taxon>
        <taxon>Chloropicaceae</taxon>
        <taxon>Chloropicon</taxon>
    </lineage>
</organism>
<evidence type="ECO:0000313" key="12">
    <source>
        <dbReference type="EMBL" id="QDZ24740.1"/>
    </source>
</evidence>
<dbReference type="PROSITE" id="PS50222">
    <property type="entry name" value="EF_HAND_2"/>
    <property type="match status" value="3"/>
</dbReference>
<dbReference type="PROSITE" id="PS00018">
    <property type="entry name" value="EF_HAND_1"/>
    <property type="match status" value="2"/>
</dbReference>
<feature type="binding site" evidence="8">
    <location>
        <position position="220"/>
    </location>
    <ligand>
        <name>ATP</name>
        <dbReference type="ChEBI" id="CHEBI:30616"/>
    </ligand>
</feature>
<keyword evidence="7 8" id="KW-0067">ATP-binding</keyword>
<evidence type="ECO:0000256" key="8">
    <source>
        <dbReference type="PROSITE-ProRule" id="PRU10141"/>
    </source>
</evidence>
<sequence length="672" mass="74584">MRRLGNVREGSVASFWGLVPSSASLLRQESGKKASRNCHDSWPLPRGGSRAYVTSRVLTSGKGEGEGGSWKGVVAAAFASGVGAGFALSEAKTQNFGLGSRGDAALRLPLEGAAGGGREDAGDSMEGTGDDGYELKIEGHPRTQVEARRRKEAEEEAKEEAAPGEDSGPRQVWFGFKQVPKRDEGGIHNLYEIKDQLGEGSFGRTYGALDKGTGQEIALKILPKSMISCADSIEDVDREVEIMKQLSGHKNIIEFYEAFEDKDTVFIAMEVCRGGELYDAVQERKGNYSEKEAASIIMQILKVLAHCHNNGIVYCDVKPENFLYLNEDRKVIKAIDFGLSRHFTPLGRALRKPRGTAYYVAPEVMRFEYGPEADMWSLGVIAYLLLSGNVPFSGESDTQILKQVMSGKKKIDLESGPWRKVSEEAKSFLRGLLTRNVGLRMTAFQALSHPWLRGEHALDIEDLVDAAAISSLHAFAKYGRMRRLALRAVAGVIADSDIKVDDLKFQFNAFDQGNDNVISKEELKSALEKTTWKHTDKEIIELLEAIHCYTYGPFRQKSTGAQIDYKEFLAATMSMPQLEKKIQDKDQWRKILRRAFQVFDRDGDGVISREDLRLCLTSDRGNEDALIRECMEEADTSKSGRISFSDFIALLHLHDPSSNSRYGYVKTPSNTK</sequence>
<dbReference type="Gene3D" id="3.30.200.20">
    <property type="entry name" value="Phosphorylase Kinase, domain 1"/>
    <property type="match status" value="1"/>
</dbReference>
<feature type="compositionally biased region" description="Basic and acidic residues" evidence="9">
    <location>
        <begin position="133"/>
        <end position="153"/>
    </location>
</feature>
<evidence type="ECO:0000259" key="10">
    <source>
        <dbReference type="PROSITE" id="PS50011"/>
    </source>
</evidence>
<dbReference type="InterPro" id="IPR002048">
    <property type="entry name" value="EF_hand_dom"/>
</dbReference>
<keyword evidence="5 12" id="KW-0418">Kinase</keyword>
<keyword evidence="4 8" id="KW-0547">Nucleotide-binding</keyword>
<dbReference type="Pfam" id="PF13499">
    <property type="entry name" value="EF-hand_7"/>
    <property type="match status" value="1"/>
</dbReference>
<dbReference type="STRING" id="1764295.A0A5B8MYZ8"/>
<keyword evidence="1" id="KW-0723">Serine/threonine-protein kinase</keyword>
<dbReference type="Pfam" id="PF00069">
    <property type="entry name" value="Pkinase"/>
    <property type="match status" value="1"/>
</dbReference>
<evidence type="ECO:0000256" key="4">
    <source>
        <dbReference type="ARBA" id="ARBA00022741"/>
    </source>
</evidence>
<feature type="domain" description="EF-hand" evidence="11">
    <location>
        <begin position="623"/>
        <end position="657"/>
    </location>
</feature>
<dbReference type="SMART" id="SM00220">
    <property type="entry name" value="S_TKc"/>
    <property type="match status" value="1"/>
</dbReference>
<dbReference type="FunFam" id="3.30.200.20:FF:000042">
    <property type="entry name" value="Aurora kinase A"/>
    <property type="match status" value="1"/>
</dbReference>
<feature type="domain" description="EF-hand" evidence="11">
    <location>
        <begin position="587"/>
        <end position="622"/>
    </location>
</feature>
<evidence type="ECO:0000259" key="11">
    <source>
        <dbReference type="PROSITE" id="PS50222"/>
    </source>
</evidence>
<keyword evidence="2" id="KW-0808">Transferase</keyword>
<protein>
    <submittedName>
        <fullName evidence="12">Calcium-dependent protein kinase</fullName>
    </submittedName>
</protein>
<dbReference type="InterPro" id="IPR011009">
    <property type="entry name" value="Kinase-like_dom_sf"/>
</dbReference>
<reference evidence="12 13" key="1">
    <citation type="submission" date="2018-07" db="EMBL/GenBank/DDBJ databases">
        <title>The complete nuclear genome of the prasinophyte Chloropicon primus (CCMP1205).</title>
        <authorList>
            <person name="Pombert J.-F."/>
            <person name="Otis C."/>
            <person name="Turmel M."/>
            <person name="Lemieux C."/>
        </authorList>
    </citation>
    <scope>NUCLEOTIDE SEQUENCE [LARGE SCALE GENOMIC DNA]</scope>
    <source>
        <strain evidence="12 13">CCMP1205</strain>
    </source>
</reference>
<keyword evidence="6" id="KW-0106">Calcium</keyword>
<dbReference type="PROSITE" id="PS00108">
    <property type="entry name" value="PROTEIN_KINASE_ST"/>
    <property type="match status" value="1"/>
</dbReference>
<feature type="region of interest" description="Disordered" evidence="9">
    <location>
        <begin position="112"/>
        <end position="171"/>
    </location>
</feature>
<dbReference type="FunFam" id="1.10.510.10:FF:000571">
    <property type="entry name" value="Maternal embryonic leucine zipper kinase"/>
    <property type="match status" value="1"/>
</dbReference>
<evidence type="ECO:0000256" key="5">
    <source>
        <dbReference type="ARBA" id="ARBA00022777"/>
    </source>
</evidence>
<dbReference type="PROSITE" id="PS50011">
    <property type="entry name" value="PROTEIN_KINASE_DOM"/>
    <property type="match status" value="1"/>
</dbReference>
<evidence type="ECO:0000256" key="1">
    <source>
        <dbReference type="ARBA" id="ARBA00022527"/>
    </source>
</evidence>
<proteinExistence type="predicted"/>
<dbReference type="GO" id="GO:0004674">
    <property type="term" value="F:protein serine/threonine kinase activity"/>
    <property type="evidence" value="ECO:0007669"/>
    <property type="project" value="UniProtKB-KW"/>
</dbReference>
<dbReference type="Gene3D" id="1.10.510.10">
    <property type="entry name" value="Transferase(Phosphotransferase) domain 1"/>
    <property type="match status" value="1"/>
</dbReference>
<dbReference type="Proteomes" id="UP000316726">
    <property type="component" value="Chromosome 14"/>
</dbReference>
<feature type="domain" description="EF-hand" evidence="11">
    <location>
        <begin position="498"/>
        <end position="533"/>
    </location>
</feature>
<dbReference type="InterPro" id="IPR050205">
    <property type="entry name" value="CDPK_Ser/Thr_kinases"/>
</dbReference>
<dbReference type="InterPro" id="IPR017441">
    <property type="entry name" value="Protein_kinase_ATP_BS"/>
</dbReference>
<dbReference type="Gene3D" id="1.10.238.10">
    <property type="entry name" value="EF-hand"/>
    <property type="match status" value="2"/>
</dbReference>
<dbReference type="SUPFAM" id="SSF56112">
    <property type="entry name" value="Protein kinase-like (PK-like)"/>
    <property type="match status" value="1"/>
</dbReference>
<dbReference type="PROSITE" id="PS00107">
    <property type="entry name" value="PROTEIN_KINASE_ATP"/>
    <property type="match status" value="1"/>
</dbReference>